<feature type="non-terminal residue" evidence="1">
    <location>
        <position position="250"/>
    </location>
</feature>
<reference evidence="1" key="1">
    <citation type="submission" date="2022-07" db="EMBL/GenBank/DDBJ databases">
        <title>Phylogenomic reconstructions and comparative analyses of Kickxellomycotina fungi.</title>
        <authorList>
            <person name="Reynolds N.K."/>
            <person name="Stajich J.E."/>
            <person name="Barry K."/>
            <person name="Grigoriev I.V."/>
            <person name="Crous P."/>
            <person name="Smith M.E."/>
        </authorList>
    </citation>
    <scope>NUCLEOTIDE SEQUENCE</scope>
    <source>
        <strain evidence="1">CBS 102833</strain>
    </source>
</reference>
<accession>A0ACC1LBC1</accession>
<proteinExistence type="predicted"/>
<gene>
    <name evidence="1" type="ORF">H4S07_004113</name>
</gene>
<evidence type="ECO:0000313" key="2">
    <source>
        <dbReference type="Proteomes" id="UP001140096"/>
    </source>
</evidence>
<sequence length="250" mass="27365">MSFNGIRVGVEPCGVVADGDAYVAGEMERCEADFAVLAVTHEAEAAVDRGYFLLSEVVVKTSQHAYCVLGRASTWGDSDLLSMELQLAAYVGLKRVLAPELSASINPGIYARTLLALVSNTAGVPVVVHVRASEGAWERWNRVRMLCGHQVRLQVALELGNDACDLPQWRAEPVQLIVLPTSMFMRNNAGYPVLRKDHQAEVKRWMDHAVAYVIRQSEEDEAVSMVDYVRYLRFLAGTLEDPSAAAAASA</sequence>
<evidence type="ECO:0000313" key="1">
    <source>
        <dbReference type="EMBL" id="KAJ2805012.1"/>
    </source>
</evidence>
<name>A0ACC1LBC1_9FUNG</name>
<dbReference type="EMBL" id="JANBUP010001546">
    <property type="protein sequence ID" value="KAJ2805012.1"/>
    <property type="molecule type" value="Genomic_DNA"/>
</dbReference>
<organism evidence="1 2">
    <name type="scientific">Coemansia furcata</name>
    <dbReference type="NCBI Taxonomy" id="417177"/>
    <lineage>
        <taxon>Eukaryota</taxon>
        <taxon>Fungi</taxon>
        <taxon>Fungi incertae sedis</taxon>
        <taxon>Zoopagomycota</taxon>
        <taxon>Kickxellomycotina</taxon>
        <taxon>Kickxellomycetes</taxon>
        <taxon>Kickxellales</taxon>
        <taxon>Kickxellaceae</taxon>
        <taxon>Coemansia</taxon>
    </lineage>
</organism>
<comment type="caution">
    <text evidence="1">The sequence shown here is derived from an EMBL/GenBank/DDBJ whole genome shotgun (WGS) entry which is preliminary data.</text>
</comment>
<dbReference type="Proteomes" id="UP001140096">
    <property type="component" value="Unassembled WGS sequence"/>
</dbReference>
<protein>
    <submittedName>
        <fullName evidence="1">Uncharacterized protein</fullName>
    </submittedName>
</protein>
<keyword evidence="2" id="KW-1185">Reference proteome</keyword>